<dbReference type="Proteomes" id="UP000095743">
    <property type="component" value="Chromosome"/>
</dbReference>
<dbReference type="InterPro" id="IPR053953">
    <property type="entry name" value="NirdL-like_HTH"/>
</dbReference>
<keyword evidence="1" id="KW-0456">Lyase</keyword>
<organism evidence="8 9">
    <name type="scientific">Geosporobacter ferrireducens</name>
    <dbReference type="NCBI Taxonomy" id="1424294"/>
    <lineage>
        <taxon>Bacteria</taxon>
        <taxon>Bacillati</taxon>
        <taxon>Bacillota</taxon>
        <taxon>Clostridia</taxon>
        <taxon>Peptostreptococcales</taxon>
        <taxon>Thermotaleaceae</taxon>
        <taxon>Geosporobacter</taxon>
    </lineage>
</organism>
<dbReference type="EMBL" id="CP017269">
    <property type="protein sequence ID" value="AOT69166.1"/>
    <property type="molecule type" value="Genomic_DNA"/>
</dbReference>
<evidence type="ECO:0000313" key="8">
    <source>
        <dbReference type="EMBL" id="AOT69166.1"/>
    </source>
</evidence>
<dbReference type="InterPro" id="IPR050684">
    <property type="entry name" value="HTH-Siroheme_Decarb"/>
</dbReference>
<comment type="catalytic activity">
    <reaction evidence="5">
        <text>siroheme + 2 H(+) = 12,18-didecarboxysiroheme + 2 CO2</text>
        <dbReference type="Rhea" id="RHEA:19093"/>
        <dbReference type="ChEBI" id="CHEBI:15378"/>
        <dbReference type="ChEBI" id="CHEBI:16526"/>
        <dbReference type="ChEBI" id="CHEBI:60052"/>
        <dbReference type="ChEBI" id="CHEBI:140497"/>
        <dbReference type="EC" id="4.1.1.111"/>
    </reaction>
</comment>
<dbReference type="Pfam" id="PF17805">
    <property type="entry name" value="AsnC_trans_reg2"/>
    <property type="match status" value="1"/>
</dbReference>
<dbReference type="PANTHER" id="PTHR43413:SF1">
    <property type="entry name" value="SIROHEME DECARBOXYLASE NIRL SUBUNIT"/>
    <property type="match status" value="1"/>
</dbReference>
<dbReference type="GO" id="GO:0016829">
    <property type="term" value="F:lyase activity"/>
    <property type="evidence" value="ECO:0007669"/>
    <property type="project" value="UniProtKB-KW"/>
</dbReference>
<evidence type="ECO:0000313" key="9">
    <source>
        <dbReference type="Proteomes" id="UP000095743"/>
    </source>
</evidence>
<dbReference type="RefSeq" id="WP_069974732.1">
    <property type="nucleotide sequence ID" value="NZ_CP017269.1"/>
</dbReference>
<dbReference type="AlphaFoldDB" id="A0A1D8GE38"/>
<comment type="pathway">
    <text evidence="2">Porphyrin-containing compound metabolism.</text>
</comment>
<comment type="similarity">
    <text evidence="3">Belongs to the Ahb/Nir family.</text>
</comment>
<feature type="domain" description="Siroheme decarboxylase AsnC-like ligand binding" evidence="6">
    <location>
        <begin position="66"/>
        <end position="141"/>
    </location>
</feature>
<dbReference type="STRING" id="1424294.Gferi_06070"/>
<dbReference type="Gene3D" id="3.30.70.3460">
    <property type="match status" value="1"/>
</dbReference>
<dbReference type="OrthoDB" id="9806536at2"/>
<proteinExistence type="inferred from homology"/>
<dbReference type="Pfam" id="PF22451">
    <property type="entry name" value="NirdL-like_HTH"/>
    <property type="match status" value="1"/>
</dbReference>
<evidence type="ECO:0000256" key="1">
    <source>
        <dbReference type="ARBA" id="ARBA00023239"/>
    </source>
</evidence>
<evidence type="ECO:0000259" key="6">
    <source>
        <dbReference type="Pfam" id="PF17805"/>
    </source>
</evidence>
<dbReference type="InterPro" id="IPR040523">
    <property type="entry name" value="AsnC_trans_reg2"/>
</dbReference>
<evidence type="ECO:0000256" key="3">
    <source>
        <dbReference type="ARBA" id="ARBA00023457"/>
    </source>
</evidence>
<feature type="domain" description="Siroheme decarboxylase NirL-like HTH" evidence="7">
    <location>
        <begin position="5"/>
        <end position="51"/>
    </location>
</feature>
<evidence type="ECO:0000256" key="4">
    <source>
        <dbReference type="ARBA" id="ARBA00023471"/>
    </source>
</evidence>
<accession>A0A1D8GE38</accession>
<gene>
    <name evidence="8" type="ORF">Gferi_06070</name>
</gene>
<evidence type="ECO:0000259" key="7">
    <source>
        <dbReference type="Pfam" id="PF22451"/>
    </source>
</evidence>
<dbReference type="EC" id="4.1.1.111" evidence="4"/>
<dbReference type="PANTHER" id="PTHR43413">
    <property type="entry name" value="TRANSCRIPTIONAL REGULATOR, ASNC FAMILY"/>
    <property type="match status" value="1"/>
</dbReference>
<evidence type="ECO:0000256" key="5">
    <source>
        <dbReference type="ARBA" id="ARBA00048470"/>
    </source>
</evidence>
<evidence type="ECO:0000256" key="2">
    <source>
        <dbReference type="ARBA" id="ARBA00023444"/>
    </source>
</evidence>
<dbReference type="KEGG" id="gfe:Gferi_06070"/>
<sequence length="149" mass="17451">MTEIEKLVLNELQKGIPLVERPFMIIGEKLRISEDAVIDIVNVLKRKDYIRRFGGILDVNKLDVKSILIGMKVEPQDIKRVTTLINAYKGVTHNYERKDDYNLWFTLMEQSQKKLNETIAEIRVKTGVKEMLCLPSIKKYKTSVFFRFD</sequence>
<reference evidence="8 9" key="1">
    <citation type="submission" date="2016-09" db="EMBL/GenBank/DDBJ databases">
        <title>Genomic analysis reveals versatility of anaerobic energy metabolism of Geosporobacter ferrireducens IRF9 of phylum Firmicutes.</title>
        <authorList>
            <person name="Kim S.-J."/>
        </authorList>
    </citation>
    <scope>NUCLEOTIDE SEQUENCE [LARGE SCALE GENOMIC DNA]</scope>
    <source>
        <strain evidence="8 9">IRF9</strain>
    </source>
</reference>
<protein>
    <recommendedName>
        <fullName evidence="4">siroheme decarboxylase</fullName>
        <ecNumber evidence="4">4.1.1.111</ecNumber>
    </recommendedName>
</protein>
<name>A0A1D8GE38_9FIRM</name>
<keyword evidence="9" id="KW-1185">Reference proteome</keyword>